<organism evidence="1 2">
    <name type="scientific">Geomicrobium halophilum</name>
    <dbReference type="NCBI Taxonomy" id="549000"/>
    <lineage>
        <taxon>Bacteria</taxon>
        <taxon>Bacillati</taxon>
        <taxon>Bacillota</taxon>
        <taxon>Bacilli</taxon>
        <taxon>Bacillales</taxon>
        <taxon>Geomicrobium</taxon>
    </lineage>
</organism>
<comment type="caution">
    <text evidence="1">The sequence shown here is derived from an EMBL/GenBank/DDBJ whole genome shotgun (WGS) entry which is preliminary data.</text>
</comment>
<dbReference type="Proteomes" id="UP000568839">
    <property type="component" value="Unassembled WGS sequence"/>
</dbReference>
<dbReference type="EMBL" id="JACHHJ010000005">
    <property type="protein sequence ID" value="MBB6451227.1"/>
    <property type="molecule type" value="Genomic_DNA"/>
</dbReference>
<evidence type="ECO:0000313" key="2">
    <source>
        <dbReference type="Proteomes" id="UP000568839"/>
    </source>
</evidence>
<protein>
    <submittedName>
        <fullName evidence="1">Uncharacterized protein</fullName>
    </submittedName>
</protein>
<name>A0A841PQR8_9BACL</name>
<sequence length="170" mass="20534">MFDKVTLMLKWMPYKNQYMCERKLMKIMERLKIDDFNFNWDRNSCFIEIRYQEKSYRMEHSVQQAKKKGILLKNGLDCLVELIHSLEDLCEIIDRGTYNLETWISGMNQSSSVEEEMPEYQEEFHIRYKSTGEQKPLGYNRSKEDFIHLAPESSLGNFDRSEFPQNYQRK</sequence>
<dbReference type="AlphaFoldDB" id="A0A841PQR8"/>
<gene>
    <name evidence="1" type="ORF">HNR44_003221</name>
</gene>
<evidence type="ECO:0000313" key="1">
    <source>
        <dbReference type="EMBL" id="MBB6451227.1"/>
    </source>
</evidence>
<dbReference type="RefSeq" id="WP_184405285.1">
    <property type="nucleotide sequence ID" value="NZ_JACHHJ010000005.1"/>
</dbReference>
<keyword evidence="2" id="KW-1185">Reference proteome</keyword>
<reference evidence="1 2" key="1">
    <citation type="submission" date="2020-08" db="EMBL/GenBank/DDBJ databases">
        <title>Genomic Encyclopedia of Type Strains, Phase IV (KMG-IV): sequencing the most valuable type-strain genomes for metagenomic binning, comparative biology and taxonomic classification.</title>
        <authorList>
            <person name="Goeker M."/>
        </authorList>
    </citation>
    <scope>NUCLEOTIDE SEQUENCE [LARGE SCALE GENOMIC DNA]</scope>
    <source>
        <strain evidence="1 2">DSM 21769</strain>
    </source>
</reference>
<proteinExistence type="predicted"/>
<accession>A0A841PQR8</accession>